<evidence type="ECO:0000313" key="2">
    <source>
        <dbReference type="EMBL" id="CAK0803164.1"/>
    </source>
</evidence>
<sequence>CAAECAVGSSEPRGAGWDSTPSSGTCAALVRQWAQGYGGGSPCVRAYVSVLERCPQCGSCPFSAAGRGWGVGRWGRGAAGRGTRSWCSS</sequence>
<feature type="non-terminal residue" evidence="2">
    <location>
        <position position="1"/>
    </location>
</feature>
<evidence type="ECO:0000313" key="3">
    <source>
        <dbReference type="Proteomes" id="UP001189429"/>
    </source>
</evidence>
<feature type="region of interest" description="Disordered" evidence="1">
    <location>
        <begin position="1"/>
        <end position="22"/>
    </location>
</feature>
<evidence type="ECO:0000256" key="1">
    <source>
        <dbReference type="SAM" id="MobiDB-lite"/>
    </source>
</evidence>
<accession>A0ABN9QIE9</accession>
<organism evidence="2 3">
    <name type="scientific">Prorocentrum cordatum</name>
    <dbReference type="NCBI Taxonomy" id="2364126"/>
    <lineage>
        <taxon>Eukaryota</taxon>
        <taxon>Sar</taxon>
        <taxon>Alveolata</taxon>
        <taxon>Dinophyceae</taxon>
        <taxon>Prorocentrales</taxon>
        <taxon>Prorocentraceae</taxon>
        <taxon>Prorocentrum</taxon>
    </lineage>
</organism>
<dbReference type="Proteomes" id="UP001189429">
    <property type="component" value="Unassembled WGS sequence"/>
</dbReference>
<protein>
    <submittedName>
        <fullName evidence="2">Uncharacterized protein</fullName>
    </submittedName>
</protein>
<name>A0ABN9QIE9_9DINO</name>
<gene>
    <name evidence="2" type="ORF">PCOR1329_LOCUS10448</name>
</gene>
<keyword evidence="3" id="KW-1185">Reference proteome</keyword>
<dbReference type="EMBL" id="CAUYUJ010002961">
    <property type="protein sequence ID" value="CAK0803164.1"/>
    <property type="molecule type" value="Genomic_DNA"/>
</dbReference>
<proteinExistence type="predicted"/>
<feature type="non-terminal residue" evidence="2">
    <location>
        <position position="89"/>
    </location>
</feature>
<comment type="caution">
    <text evidence="2">The sequence shown here is derived from an EMBL/GenBank/DDBJ whole genome shotgun (WGS) entry which is preliminary data.</text>
</comment>
<reference evidence="2" key="1">
    <citation type="submission" date="2023-10" db="EMBL/GenBank/DDBJ databases">
        <authorList>
            <person name="Chen Y."/>
            <person name="Shah S."/>
            <person name="Dougan E. K."/>
            <person name="Thang M."/>
            <person name="Chan C."/>
        </authorList>
    </citation>
    <scope>NUCLEOTIDE SEQUENCE [LARGE SCALE GENOMIC DNA]</scope>
</reference>